<evidence type="ECO:0000256" key="3">
    <source>
        <dbReference type="ARBA" id="ARBA00022801"/>
    </source>
</evidence>
<evidence type="ECO:0000256" key="2">
    <source>
        <dbReference type="ARBA" id="ARBA00022670"/>
    </source>
</evidence>
<dbReference type="CDD" id="cd04046">
    <property type="entry name" value="C2_Calpain"/>
    <property type="match status" value="1"/>
</dbReference>
<dbReference type="InterPro" id="IPR022682">
    <property type="entry name" value="Calpain_domain_III"/>
</dbReference>
<dbReference type="Gene3D" id="2.60.40.150">
    <property type="entry name" value="C2 domain"/>
    <property type="match status" value="1"/>
</dbReference>
<dbReference type="AlphaFoldDB" id="A0A2P2IA58"/>
<dbReference type="InterPro" id="IPR000008">
    <property type="entry name" value="C2_dom"/>
</dbReference>
<proteinExistence type="evidence at transcript level"/>
<dbReference type="InterPro" id="IPR022684">
    <property type="entry name" value="Calpain_cysteine_protease"/>
</dbReference>
<feature type="domain" description="C2" evidence="5">
    <location>
        <begin position="93"/>
        <end position="210"/>
    </location>
</feature>
<reference evidence="6" key="1">
    <citation type="journal article" date="2018" name="Biosci. Biotechnol. Biochem.">
        <title>Polysaccharide hydrolase of the hadal zone amphipods Hirondellea gigas.</title>
        <authorList>
            <person name="Kobayashi H."/>
            <person name="Nagahama T."/>
            <person name="Arai W."/>
            <person name="Sasagawa Y."/>
            <person name="Umeda M."/>
            <person name="Hayashi T."/>
            <person name="Nikaido I."/>
            <person name="Watanabe H."/>
            <person name="Oguri K."/>
            <person name="Kitazato H."/>
            <person name="Fujioka K."/>
            <person name="Kido Y."/>
            <person name="Takami H."/>
        </authorList>
    </citation>
    <scope>NUCLEOTIDE SEQUENCE</scope>
    <source>
        <tissue evidence="6">Whole body</tissue>
    </source>
</reference>
<protein>
    <submittedName>
        <fullName evidence="6">Calpain-5-like</fullName>
    </submittedName>
</protein>
<dbReference type="PANTHER" id="PTHR10183">
    <property type="entry name" value="CALPAIN"/>
    <property type="match status" value="1"/>
</dbReference>
<name>A0A2P2IA58_9CRUS</name>
<dbReference type="PANTHER" id="PTHR10183:SF379">
    <property type="entry name" value="CALPAIN-5"/>
    <property type="match status" value="1"/>
</dbReference>
<dbReference type="FunFam" id="2.60.40.150:FF:000131">
    <property type="entry name" value="calpain-6"/>
    <property type="match status" value="1"/>
</dbReference>
<evidence type="ECO:0000259" key="5">
    <source>
        <dbReference type="PROSITE" id="PS50004"/>
    </source>
</evidence>
<dbReference type="GO" id="GO:0005737">
    <property type="term" value="C:cytoplasm"/>
    <property type="evidence" value="ECO:0007669"/>
    <property type="project" value="TreeGrafter"/>
</dbReference>
<dbReference type="SMART" id="SM00720">
    <property type="entry name" value="calpain_III"/>
    <property type="match status" value="1"/>
</dbReference>
<dbReference type="SMART" id="SM00239">
    <property type="entry name" value="C2"/>
    <property type="match status" value="1"/>
</dbReference>
<dbReference type="SUPFAM" id="SSF49562">
    <property type="entry name" value="C2 domain (Calcium/lipid-binding domain, CaLB)"/>
    <property type="match status" value="1"/>
</dbReference>
<keyword evidence="3" id="KW-0378">Hydrolase</keyword>
<dbReference type="InterPro" id="IPR033884">
    <property type="entry name" value="C2_Calpain"/>
</dbReference>
<dbReference type="PROSITE" id="PS50004">
    <property type="entry name" value="C2"/>
    <property type="match status" value="1"/>
</dbReference>
<dbReference type="GO" id="GO:0004198">
    <property type="term" value="F:calcium-dependent cysteine-type endopeptidase activity"/>
    <property type="evidence" value="ECO:0007669"/>
    <property type="project" value="InterPro"/>
</dbReference>
<dbReference type="InterPro" id="IPR022683">
    <property type="entry name" value="Calpain_III"/>
</dbReference>
<dbReference type="EMBL" id="IACF01005323">
    <property type="protein sequence ID" value="LAB70909.1"/>
    <property type="molecule type" value="mRNA"/>
</dbReference>
<evidence type="ECO:0000313" key="6">
    <source>
        <dbReference type="EMBL" id="LAB70909.1"/>
    </source>
</evidence>
<dbReference type="SUPFAM" id="SSF49758">
    <property type="entry name" value="Calpain large subunit, middle domain (domain III)"/>
    <property type="match status" value="1"/>
</dbReference>
<keyword evidence="4" id="KW-0788">Thiol protease</keyword>
<sequence length="236" mass="27076">MQKDAREHKKDGIQHLVLGFHIMKVEVNRKYRVHRVHEAVATSDYIKTRSIFLREQLQRGRYVIIPTTFRPNETGEFMLRVFTSRDYDAAELTQEQPRIPWYSCVKRPVVVTTITVKGATTLQTETAFGGETDAYCVIRCEGEAVKTPVDRGTNSPKWDTTAIFYRSRPEKPIVIEIWNKSMLMDGFLGRAEVLAPINTNSVQVELPLYGRRKEKGIIKTGVLIIQVYSDDDLISI</sequence>
<dbReference type="Gene3D" id="2.60.120.380">
    <property type="match status" value="1"/>
</dbReference>
<organism evidence="6">
    <name type="scientific">Hirondellea gigas</name>
    <dbReference type="NCBI Taxonomy" id="1518452"/>
    <lineage>
        <taxon>Eukaryota</taxon>
        <taxon>Metazoa</taxon>
        <taxon>Ecdysozoa</taxon>
        <taxon>Arthropoda</taxon>
        <taxon>Crustacea</taxon>
        <taxon>Multicrustacea</taxon>
        <taxon>Malacostraca</taxon>
        <taxon>Eumalacostraca</taxon>
        <taxon>Peracarida</taxon>
        <taxon>Amphipoda</taxon>
        <taxon>Amphilochidea</taxon>
        <taxon>Lysianassida</taxon>
        <taxon>Lysianassidira</taxon>
        <taxon>Lysianassoidea</taxon>
        <taxon>Lysianassidae</taxon>
        <taxon>Hirondellea</taxon>
    </lineage>
</organism>
<dbReference type="GO" id="GO:0006508">
    <property type="term" value="P:proteolysis"/>
    <property type="evidence" value="ECO:0007669"/>
    <property type="project" value="UniProtKB-KW"/>
</dbReference>
<comment type="similarity">
    <text evidence="1">Belongs to the peptidase C2 family.</text>
</comment>
<dbReference type="InterPro" id="IPR036213">
    <property type="entry name" value="Calpain_III_sf"/>
</dbReference>
<accession>A0A2P2IA58</accession>
<dbReference type="Pfam" id="PF01067">
    <property type="entry name" value="Calpain_III"/>
    <property type="match status" value="1"/>
</dbReference>
<keyword evidence="2" id="KW-0645">Protease</keyword>
<dbReference type="InterPro" id="IPR035892">
    <property type="entry name" value="C2_domain_sf"/>
</dbReference>
<evidence type="ECO:0000256" key="4">
    <source>
        <dbReference type="ARBA" id="ARBA00022807"/>
    </source>
</evidence>
<dbReference type="Pfam" id="PF00168">
    <property type="entry name" value="C2"/>
    <property type="match status" value="1"/>
</dbReference>
<evidence type="ECO:0000256" key="1">
    <source>
        <dbReference type="ARBA" id="ARBA00007623"/>
    </source>
</evidence>